<dbReference type="AlphaFoldDB" id="A0A0A8YZS4"/>
<evidence type="ECO:0000313" key="1">
    <source>
        <dbReference type="EMBL" id="JAD32619.1"/>
    </source>
</evidence>
<dbReference type="EMBL" id="GBRH01265276">
    <property type="protein sequence ID" value="JAD32619.1"/>
    <property type="molecule type" value="Transcribed_RNA"/>
</dbReference>
<accession>A0A0A8YZS4</accession>
<sequence length="25" mass="2866">MCNCHATSCLVYFPVSWGSIQCFLR</sequence>
<organism evidence="1">
    <name type="scientific">Arundo donax</name>
    <name type="common">Giant reed</name>
    <name type="synonym">Donax arundinaceus</name>
    <dbReference type="NCBI Taxonomy" id="35708"/>
    <lineage>
        <taxon>Eukaryota</taxon>
        <taxon>Viridiplantae</taxon>
        <taxon>Streptophyta</taxon>
        <taxon>Embryophyta</taxon>
        <taxon>Tracheophyta</taxon>
        <taxon>Spermatophyta</taxon>
        <taxon>Magnoliopsida</taxon>
        <taxon>Liliopsida</taxon>
        <taxon>Poales</taxon>
        <taxon>Poaceae</taxon>
        <taxon>PACMAD clade</taxon>
        <taxon>Arundinoideae</taxon>
        <taxon>Arundineae</taxon>
        <taxon>Arundo</taxon>
    </lineage>
</organism>
<protein>
    <submittedName>
        <fullName evidence="1">Uncharacterized protein</fullName>
    </submittedName>
</protein>
<reference evidence="1" key="2">
    <citation type="journal article" date="2015" name="Data Brief">
        <title>Shoot transcriptome of the giant reed, Arundo donax.</title>
        <authorList>
            <person name="Barrero R.A."/>
            <person name="Guerrero F.D."/>
            <person name="Moolhuijzen P."/>
            <person name="Goolsby J.A."/>
            <person name="Tidwell J."/>
            <person name="Bellgard S.E."/>
            <person name="Bellgard M.I."/>
        </authorList>
    </citation>
    <scope>NUCLEOTIDE SEQUENCE</scope>
    <source>
        <tissue evidence="1">Shoot tissue taken approximately 20 cm above the soil surface</tissue>
    </source>
</reference>
<reference evidence="1" key="1">
    <citation type="submission" date="2014-09" db="EMBL/GenBank/DDBJ databases">
        <authorList>
            <person name="Magalhaes I.L.F."/>
            <person name="Oliveira U."/>
            <person name="Santos F.R."/>
            <person name="Vidigal T.H.D.A."/>
            <person name="Brescovit A.D."/>
            <person name="Santos A.J."/>
        </authorList>
    </citation>
    <scope>NUCLEOTIDE SEQUENCE</scope>
    <source>
        <tissue evidence="1">Shoot tissue taken approximately 20 cm above the soil surface</tissue>
    </source>
</reference>
<proteinExistence type="predicted"/>
<name>A0A0A8YZS4_ARUDO</name>